<keyword evidence="2" id="KW-1185">Reference proteome</keyword>
<accession>A0A2P4X511</accession>
<dbReference type="Proteomes" id="UP000237271">
    <property type="component" value="Unassembled WGS sequence"/>
</dbReference>
<comment type="caution">
    <text evidence="1">The sequence shown here is derived from an EMBL/GenBank/DDBJ whole genome shotgun (WGS) entry which is preliminary data.</text>
</comment>
<name>A0A2P4X511_9STRA</name>
<dbReference type="EMBL" id="NCKW01016845">
    <property type="protein sequence ID" value="POM60629.1"/>
    <property type="molecule type" value="Genomic_DNA"/>
</dbReference>
<evidence type="ECO:0000313" key="1">
    <source>
        <dbReference type="EMBL" id="POM60629.1"/>
    </source>
</evidence>
<evidence type="ECO:0000313" key="2">
    <source>
        <dbReference type="Proteomes" id="UP000237271"/>
    </source>
</evidence>
<organism evidence="1 2">
    <name type="scientific">Phytophthora palmivora</name>
    <dbReference type="NCBI Taxonomy" id="4796"/>
    <lineage>
        <taxon>Eukaryota</taxon>
        <taxon>Sar</taxon>
        <taxon>Stramenopiles</taxon>
        <taxon>Oomycota</taxon>
        <taxon>Peronosporomycetes</taxon>
        <taxon>Peronosporales</taxon>
        <taxon>Peronosporaceae</taxon>
        <taxon>Phytophthora</taxon>
    </lineage>
</organism>
<sequence length="245" mass="27628">MKEASIEPGTYNADTLFDAELAVVQMATSSFQKILAPVIGSTTLKEMTKLTLWRPECRPYRPNTIRPLQTLGQTTRLTEANDVGALRLTYVYERKGDSSHTQPTTTLASARSDRMHIFSNAAMERFLKEQQLSRVLPATHTQEDREECRMLIWSPRIHNEAYKKLTRMVSASTYLARLLLPPRIGVPAISELKELSGKEIDEDHAEGRMGKVKSANVRDQAPGSVKNVWSSVNRWQAQHAIGKYS</sequence>
<reference evidence="1 2" key="1">
    <citation type="journal article" date="2017" name="Genome Biol. Evol.">
        <title>Phytophthora megakarya and P. palmivora, closely related causal agents of cacao black pod rot, underwent increases in genome sizes and gene numbers by different mechanisms.</title>
        <authorList>
            <person name="Ali S.S."/>
            <person name="Shao J."/>
            <person name="Lary D.J."/>
            <person name="Kronmiller B."/>
            <person name="Shen D."/>
            <person name="Strem M.D."/>
            <person name="Amoako-Attah I."/>
            <person name="Akrofi A.Y."/>
            <person name="Begoude B.A."/>
            <person name="Ten Hoopen G.M."/>
            <person name="Coulibaly K."/>
            <person name="Kebe B.I."/>
            <person name="Melnick R.L."/>
            <person name="Guiltinan M.J."/>
            <person name="Tyler B.M."/>
            <person name="Meinhardt L.W."/>
            <person name="Bailey B.A."/>
        </authorList>
    </citation>
    <scope>NUCLEOTIDE SEQUENCE [LARGE SCALE GENOMIC DNA]</scope>
    <source>
        <strain evidence="2">sbr112.9</strain>
    </source>
</reference>
<proteinExistence type="predicted"/>
<protein>
    <submittedName>
        <fullName evidence="1">Uncharacterized protein</fullName>
    </submittedName>
</protein>
<dbReference type="AlphaFoldDB" id="A0A2P4X511"/>
<gene>
    <name evidence="1" type="ORF">PHPALM_30493</name>
</gene>